<proteinExistence type="predicted"/>
<keyword evidence="2" id="KW-1003">Cell membrane</keyword>
<keyword evidence="4 6" id="KW-1133">Transmembrane helix</keyword>
<keyword evidence="5 6" id="KW-0472">Membrane</keyword>
<dbReference type="InterPro" id="IPR001851">
    <property type="entry name" value="ABC_transp_permease"/>
</dbReference>
<gene>
    <name evidence="7" type="ORF">ACFFIA_08290</name>
</gene>
<comment type="subcellular location">
    <subcellularLocation>
        <location evidence="1">Cell membrane</location>
        <topology evidence="1">Multi-pass membrane protein</topology>
    </subcellularLocation>
</comment>
<evidence type="ECO:0000256" key="2">
    <source>
        <dbReference type="ARBA" id="ARBA00022475"/>
    </source>
</evidence>
<name>A0ABV6LZ05_9ACTN</name>
<protein>
    <submittedName>
        <fullName evidence="7">ABC transporter permease</fullName>
    </submittedName>
</protein>
<evidence type="ECO:0000313" key="7">
    <source>
        <dbReference type="EMBL" id="MFC0527656.1"/>
    </source>
</evidence>
<sequence>MADPPTASASGVPRTRTAASLLTEDLLTKATAPVGLLVICVVFSILSPRFLTADNIGGMLADASLPILLALGATFVVALAGIDLSLAATVALGSVSFGIGYERGLPLVACCLLSLATGLVVGLVNGAVVGWVRIPDFIVTLGTMSLVMGTALVISGGTPIEVNNAFFTTISTESVGIFRYNLLIALAVAAGMHVLLHRTRFGTHLLATGGNTEAARAMGIRVGRVKLAGYALCGLMAGSMSVLLIAYVGSTQPAANTDYLLKAIAAVVLGGVSLFGGRATIWGPVTGAVLLTVLQDGLILLGVSAFYEPIVVGAVVIVAASLMRSRR</sequence>
<feature type="transmembrane region" description="Helical" evidence="6">
    <location>
        <begin position="259"/>
        <end position="276"/>
    </location>
</feature>
<evidence type="ECO:0000256" key="3">
    <source>
        <dbReference type="ARBA" id="ARBA00022692"/>
    </source>
</evidence>
<evidence type="ECO:0000256" key="5">
    <source>
        <dbReference type="ARBA" id="ARBA00023136"/>
    </source>
</evidence>
<dbReference type="Proteomes" id="UP001589867">
    <property type="component" value="Unassembled WGS sequence"/>
</dbReference>
<dbReference type="CDD" id="cd06579">
    <property type="entry name" value="TM_PBP1_transp_AraH_like"/>
    <property type="match status" value="1"/>
</dbReference>
<feature type="transmembrane region" description="Helical" evidence="6">
    <location>
        <begin position="63"/>
        <end position="92"/>
    </location>
</feature>
<evidence type="ECO:0000256" key="6">
    <source>
        <dbReference type="SAM" id="Phobius"/>
    </source>
</evidence>
<feature type="transmembrane region" description="Helical" evidence="6">
    <location>
        <begin position="104"/>
        <end position="125"/>
    </location>
</feature>
<keyword evidence="8" id="KW-1185">Reference proteome</keyword>
<evidence type="ECO:0000313" key="8">
    <source>
        <dbReference type="Proteomes" id="UP001589867"/>
    </source>
</evidence>
<accession>A0ABV6LZ05</accession>
<feature type="transmembrane region" description="Helical" evidence="6">
    <location>
        <begin position="177"/>
        <end position="196"/>
    </location>
</feature>
<feature type="transmembrane region" description="Helical" evidence="6">
    <location>
        <begin position="137"/>
        <end position="157"/>
    </location>
</feature>
<dbReference type="PANTHER" id="PTHR32196">
    <property type="entry name" value="ABC TRANSPORTER PERMEASE PROTEIN YPHD-RELATED-RELATED"/>
    <property type="match status" value="1"/>
</dbReference>
<evidence type="ECO:0000256" key="1">
    <source>
        <dbReference type="ARBA" id="ARBA00004651"/>
    </source>
</evidence>
<dbReference type="EMBL" id="JBHLUH010000009">
    <property type="protein sequence ID" value="MFC0527656.1"/>
    <property type="molecule type" value="Genomic_DNA"/>
</dbReference>
<organism evidence="7 8">
    <name type="scientific">Phytohabitans kaempferiae</name>
    <dbReference type="NCBI Taxonomy" id="1620943"/>
    <lineage>
        <taxon>Bacteria</taxon>
        <taxon>Bacillati</taxon>
        <taxon>Actinomycetota</taxon>
        <taxon>Actinomycetes</taxon>
        <taxon>Micromonosporales</taxon>
        <taxon>Micromonosporaceae</taxon>
    </lineage>
</organism>
<keyword evidence="3 6" id="KW-0812">Transmembrane</keyword>
<comment type="caution">
    <text evidence="7">The sequence shown here is derived from an EMBL/GenBank/DDBJ whole genome shotgun (WGS) entry which is preliminary data.</text>
</comment>
<feature type="transmembrane region" description="Helical" evidence="6">
    <location>
        <begin position="227"/>
        <end position="247"/>
    </location>
</feature>
<feature type="transmembrane region" description="Helical" evidence="6">
    <location>
        <begin position="306"/>
        <end position="323"/>
    </location>
</feature>
<dbReference type="RefSeq" id="WP_377247984.1">
    <property type="nucleotide sequence ID" value="NZ_JBHLUH010000009.1"/>
</dbReference>
<reference evidence="7 8" key="1">
    <citation type="submission" date="2024-09" db="EMBL/GenBank/DDBJ databases">
        <authorList>
            <person name="Sun Q."/>
            <person name="Mori K."/>
        </authorList>
    </citation>
    <scope>NUCLEOTIDE SEQUENCE [LARGE SCALE GENOMIC DNA]</scope>
    <source>
        <strain evidence="7 8">TBRC 3947</strain>
    </source>
</reference>
<evidence type="ECO:0000256" key="4">
    <source>
        <dbReference type="ARBA" id="ARBA00022989"/>
    </source>
</evidence>
<feature type="transmembrane region" description="Helical" evidence="6">
    <location>
        <begin position="30"/>
        <end position="51"/>
    </location>
</feature>
<dbReference type="Pfam" id="PF02653">
    <property type="entry name" value="BPD_transp_2"/>
    <property type="match status" value="1"/>
</dbReference>